<dbReference type="PANTHER" id="PTHR24361">
    <property type="entry name" value="MITOGEN-ACTIVATED KINASE KINASE KINASE"/>
    <property type="match status" value="1"/>
</dbReference>
<dbReference type="GO" id="GO:0005737">
    <property type="term" value="C:cytoplasm"/>
    <property type="evidence" value="ECO:0007669"/>
    <property type="project" value="TreeGrafter"/>
</dbReference>
<dbReference type="InterPro" id="IPR053235">
    <property type="entry name" value="Ser_Thr_kinase"/>
</dbReference>
<evidence type="ECO:0000256" key="2">
    <source>
        <dbReference type="ARBA" id="ARBA00022527"/>
    </source>
</evidence>
<dbReference type="AlphaFoldDB" id="A0A9P7EHL5"/>
<evidence type="ECO:0000256" key="4">
    <source>
        <dbReference type="ARBA" id="ARBA00022741"/>
    </source>
</evidence>
<evidence type="ECO:0000256" key="6">
    <source>
        <dbReference type="ARBA" id="ARBA00022840"/>
    </source>
</evidence>
<evidence type="ECO:0000259" key="9">
    <source>
        <dbReference type="PROSITE" id="PS50011"/>
    </source>
</evidence>
<sequence>QEIRVWGRLQNEHILPVLGYVYGHGHLPSLVFPWMENGSLTNFLREHETLERGERFSLVESQVKFLSVHYIAVVHGDLTGVTLIISHVLVRQDNILVDSQGRAFVTGVGLSKRLNEFASNPESGSGDIRSATIRWIAPELVDDEETFPTSKSDVWSFGCNMIHVHQL</sequence>
<dbReference type="OrthoDB" id="2677182at2759"/>
<proteinExistence type="predicted"/>
<gene>
    <name evidence="10" type="ORF">BJ212DRAFT_1199404</name>
</gene>
<feature type="non-terminal residue" evidence="10">
    <location>
        <position position="1"/>
    </location>
</feature>
<keyword evidence="2" id="KW-0723">Serine/threonine-protein kinase</keyword>
<evidence type="ECO:0000256" key="7">
    <source>
        <dbReference type="ARBA" id="ARBA00047899"/>
    </source>
</evidence>
<comment type="catalytic activity">
    <reaction evidence="7">
        <text>L-threonyl-[protein] + ATP = O-phospho-L-threonyl-[protein] + ADP + H(+)</text>
        <dbReference type="Rhea" id="RHEA:46608"/>
        <dbReference type="Rhea" id="RHEA-COMP:11060"/>
        <dbReference type="Rhea" id="RHEA-COMP:11605"/>
        <dbReference type="ChEBI" id="CHEBI:15378"/>
        <dbReference type="ChEBI" id="CHEBI:30013"/>
        <dbReference type="ChEBI" id="CHEBI:30616"/>
        <dbReference type="ChEBI" id="CHEBI:61977"/>
        <dbReference type="ChEBI" id="CHEBI:456216"/>
        <dbReference type="EC" id="2.7.11.1"/>
    </reaction>
</comment>
<dbReference type="InterPro" id="IPR000719">
    <property type="entry name" value="Prot_kinase_dom"/>
</dbReference>
<dbReference type="RefSeq" id="XP_041196288.1">
    <property type="nucleotide sequence ID" value="XM_041329048.1"/>
</dbReference>
<evidence type="ECO:0000313" key="10">
    <source>
        <dbReference type="EMBL" id="KAG1821548.1"/>
    </source>
</evidence>
<dbReference type="GO" id="GO:0005524">
    <property type="term" value="F:ATP binding"/>
    <property type="evidence" value="ECO:0007669"/>
    <property type="project" value="UniProtKB-KW"/>
</dbReference>
<feature type="domain" description="Protein kinase" evidence="9">
    <location>
        <begin position="1"/>
        <end position="167"/>
    </location>
</feature>
<dbReference type="GO" id="GO:0004674">
    <property type="term" value="F:protein serine/threonine kinase activity"/>
    <property type="evidence" value="ECO:0007669"/>
    <property type="project" value="UniProtKB-KW"/>
</dbReference>
<dbReference type="EC" id="2.7.11.1" evidence="1"/>
<evidence type="ECO:0000256" key="8">
    <source>
        <dbReference type="ARBA" id="ARBA00048679"/>
    </source>
</evidence>
<dbReference type="InterPro" id="IPR011009">
    <property type="entry name" value="Kinase-like_dom_sf"/>
</dbReference>
<evidence type="ECO:0000256" key="5">
    <source>
        <dbReference type="ARBA" id="ARBA00022777"/>
    </source>
</evidence>
<protein>
    <recommendedName>
        <fullName evidence="1">non-specific serine/threonine protein kinase</fullName>
        <ecNumber evidence="1">2.7.11.1</ecNumber>
    </recommendedName>
</protein>
<dbReference type="Pfam" id="PF07714">
    <property type="entry name" value="PK_Tyr_Ser-Thr"/>
    <property type="match status" value="1"/>
</dbReference>
<comment type="caution">
    <text evidence="10">The sequence shown here is derived from an EMBL/GenBank/DDBJ whole genome shotgun (WGS) entry which is preliminary data.</text>
</comment>
<keyword evidence="6" id="KW-0067">ATP-binding</keyword>
<dbReference type="Proteomes" id="UP000807769">
    <property type="component" value="Unassembled WGS sequence"/>
</dbReference>
<dbReference type="InterPro" id="IPR001245">
    <property type="entry name" value="Ser-Thr/Tyr_kinase_cat_dom"/>
</dbReference>
<dbReference type="GeneID" id="64623065"/>
<comment type="catalytic activity">
    <reaction evidence="8">
        <text>L-seryl-[protein] + ATP = O-phospho-L-seryl-[protein] + ADP + H(+)</text>
        <dbReference type="Rhea" id="RHEA:17989"/>
        <dbReference type="Rhea" id="RHEA-COMP:9863"/>
        <dbReference type="Rhea" id="RHEA-COMP:11604"/>
        <dbReference type="ChEBI" id="CHEBI:15378"/>
        <dbReference type="ChEBI" id="CHEBI:29999"/>
        <dbReference type="ChEBI" id="CHEBI:30616"/>
        <dbReference type="ChEBI" id="CHEBI:83421"/>
        <dbReference type="ChEBI" id="CHEBI:456216"/>
        <dbReference type="EC" id="2.7.11.1"/>
    </reaction>
</comment>
<accession>A0A9P7EHL5</accession>
<name>A0A9P7EHL5_9AGAM</name>
<dbReference type="PANTHER" id="PTHR24361:SF433">
    <property type="entry name" value="PROTEIN KINASE DOMAIN-CONTAINING PROTEIN"/>
    <property type="match status" value="1"/>
</dbReference>
<keyword evidence="4" id="KW-0547">Nucleotide-binding</keyword>
<keyword evidence="3" id="KW-0808">Transferase</keyword>
<dbReference type="SUPFAM" id="SSF56112">
    <property type="entry name" value="Protein kinase-like (PK-like)"/>
    <property type="match status" value="1"/>
</dbReference>
<keyword evidence="11" id="KW-1185">Reference proteome</keyword>
<evidence type="ECO:0000256" key="1">
    <source>
        <dbReference type="ARBA" id="ARBA00012513"/>
    </source>
</evidence>
<reference evidence="10" key="1">
    <citation type="journal article" date="2020" name="New Phytol.">
        <title>Comparative genomics reveals dynamic genome evolution in host specialist ectomycorrhizal fungi.</title>
        <authorList>
            <person name="Lofgren L.A."/>
            <person name="Nguyen N.H."/>
            <person name="Vilgalys R."/>
            <person name="Ruytinx J."/>
            <person name="Liao H.L."/>
            <person name="Branco S."/>
            <person name="Kuo A."/>
            <person name="LaButti K."/>
            <person name="Lipzen A."/>
            <person name="Andreopoulos W."/>
            <person name="Pangilinan J."/>
            <person name="Riley R."/>
            <person name="Hundley H."/>
            <person name="Na H."/>
            <person name="Barry K."/>
            <person name="Grigoriev I.V."/>
            <person name="Stajich J.E."/>
            <person name="Kennedy P.G."/>
        </authorList>
    </citation>
    <scope>NUCLEOTIDE SEQUENCE</scope>
    <source>
        <strain evidence="10">MN1</strain>
    </source>
</reference>
<evidence type="ECO:0000313" key="11">
    <source>
        <dbReference type="Proteomes" id="UP000807769"/>
    </source>
</evidence>
<dbReference type="PROSITE" id="PS50011">
    <property type="entry name" value="PROTEIN_KINASE_DOM"/>
    <property type="match status" value="1"/>
</dbReference>
<dbReference type="Gene3D" id="1.10.510.10">
    <property type="entry name" value="Transferase(Phosphotransferase) domain 1"/>
    <property type="match status" value="1"/>
</dbReference>
<dbReference type="EMBL" id="JABBWG010000006">
    <property type="protein sequence ID" value="KAG1821548.1"/>
    <property type="molecule type" value="Genomic_DNA"/>
</dbReference>
<feature type="non-terminal residue" evidence="10">
    <location>
        <position position="167"/>
    </location>
</feature>
<keyword evidence="5 10" id="KW-0418">Kinase</keyword>
<organism evidence="10 11">
    <name type="scientific">Suillus subaureus</name>
    <dbReference type="NCBI Taxonomy" id="48587"/>
    <lineage>
        <taxon>Eukaryota</taxon>
        <taxon>Fungi</taxon>
        <taxon>Dikarya</taxon>
        <taxon>Basidiomycota</taxon>
        <taxon>Agaricomycotina</taxon>
        <taxon>Agaricomycetes</taxon>
        <taxon>Agaricomycetidae</taxon>
        <taxon>Boletales</taxon>
        <taxon>Suillineae</taxon>
        <taxon>Suillaceae</taxon>
        <taxon>Suillus</taxon>
    </lineage>
</organism>
<evidence type="ECO:0000256" key="3">
    <source>
        <dbReference type="ARBA" id="ARBA00022679"/>
    </source>
</evidence>